<dbReference type="SUPFAM" id="SSF52540">
    <property type="entry name" value="P-loop containing nucleoside triphosphate hydrolases"/>
    <property type="match status" value="1"/>
</dbReference>
<dbReference type="NCBIfam" id="TIGR00595">
    <property type="entry name" value="priA"/>
    <property type="match status" value="1"/>
</dbReference>
<keyword evidence="3 11" id="KW-0479">Metal-binding</keyword>
<keyword evidence="6 11" id="KW-0347">Helicase</keyword>
<dbReference type="RefSeq" id="WP_379838585.1">
    <property type="nucleotide sequence ID" value="NZ_JBHRYQ010000001.1"/>
</dbReference>
<dbReference type="InterPro" id="IPR042115">
    <property type="entry name" value="PriA_3primeBD_sf"/>
</dbReference>
<dbReference type="PANTHER" id="PTHR30580">
    <property type="entry name" value="PRIMOSOMAL PROTEIN N"/>
    <property type="match status" value="1"/>
</dbReference>
<keyword evidence="5 11" id="KW-0378">Hydrolase</keyword>
<comment type="catalytic activity">
    <reaction evidence="11">
        <text>ATP + H2O = ADP + phosphate + H(+)</text>
        <dbReference type="Rhea" id="RHEA:13065"/>
        <dbReference type="ChEBI" id="CHEBI:15377"/>
        <dbReference type="ChEBI" id="CHEBI:15378"/>
        <dbReference type="ChEBI" id="CHEBI:30616"/>
        <dbReference type="ChEBI" id="CHEBI:43474"/>
        <dbReference type="ChEBI" id="CHEBI:456216"/>
        <dbReference type="EC" id="5.6.2.4"/>
    </reaction>
</comment>
<dbReference type="InterPro" id="IPR040498">
    <property type="entry name" value="PriA_CRR"/>
</dbReference>
<dbReference type="Proteomes" id="UP001595616">
    <property type="component" value="Unassembled WGS sequence"/>
</dbReference>
<dbReference type="Pfam" id="PF17764">
    <property type="entry name" value="PriA_3primeBD"/>
    <property type="match status" value="1"/>
</dbReference>
<comment type="caution">
    <text evidence="14">The sequence shown here is derived from an EMBL/GenBank/DDBJ whole genome shotgun (WGS) entry which is preliminary data.</text>
</comment>
<comment type="function">
    <text evidence="11">Initiates the restart of stalled replication forks, which reloads the replicative helicase on sites other than the origin of replication. Recognizes and binds to abandoned replication forks and remodels them to uncover a helicase loading site. Promotes assembly of the primosome at these replication forks.</text>
</comment>
<dbReference type="Pfam" id="PF18074">
    <property type="entry name" value="PriA_C"/>
    <property type="match status" value="1"/>
</dbReference>
<sequence>MRQELGDSMEQTVFVDVVLPVPIPQLFTYRVPRELSEYVQVGSRVVVEFGKSRVLTAIIAVVHHNPPPKYQAKYILELLDQIPVVTPSQLWLFSWVAEYYMCHIGEVMNIALPAGLKISSQSKIQYNPDFNNPELLSSEENTFLEFLLTQDSLTYDEVGRYLEKKDVNKVIKDLVAKHAIIVFEELKYKYKPKILKKIRLKRVYEGSEEVLQLIDSLEKSTKQQELILEYLSHIPIQDLPEKNKAGVEKTKLREAGVSDSSLKTLKDKGILEEIEVVISRFEESAGNPNKVIELSDAQREASNSIMEKFQEKQVVLFHGITGSGKTEIYIDLIQQVLASGSQVLFLLPEIALTTQIVTRLKRVFGSSMAVYHSKFSDNERVEVWRGVLDGTYQFVVGVRSSIFLPFDNLGLIIVDEEHESSYKQFDPAPRYHARDVAIMLAIKQHAKVLLGSATPSIESFFQAKANKYGLVSLNVRFGNAQLPEIRLIDVKKDRKEKTLVKDFSQLLLNEISSNLQNKEQTIIFQNRRGYAPYLNCQECNWIGQCDQCAVTLTYHMQSQQLICHYCGHRESTRKTCPDCGSTNVKSVGVGTEKIEDDLHEIFPEAVISRMDLDTTRAKNALQNIIGDFESGEVDILVGTQMISKGLDFDRVSLVGIYNADKMIHFPDFRAAERAFQLITQVSGRAGRREIPGKVLIQTGSPQNRILQFVINNDYVGFYESELIEREGYSYPPFTRIIEITVKDVDQTLAHQAANKLAEALSIRLGRERVKGPEKALVERIRNKFLFEVWLKLEKDKMNIQATKEYLKKEIVNLVTDKKFKSVQVIVNVDAV</sequence>
<feature type="binding site" evidence="11">
    <location>
        <position position="536"/>
    </location>
    <ligand>
        <name>Zn(2+)</name>
        <dbReference type="ChEBI" id="CHEBI:29105"/>
        <label>1</label>
    </ligand>
</feature>
<dbReference type="Pfam" id="PF18319">
    <property type="entry name" value="Zn_ribbon_PriA"/>
    <property type="match status" value="1"/>
</dbReference>
<organism evidence="14 15">
    <name type="scientific">Lacihabitans lacunae</name>
    <dbReference type="NCBI Taxonomy" id="1028214"/>
    <lineage>
        <taxon>Bacteria</taxon>
        <taxon>Pseudomonadati</taxon>
        <taxon>Bacteroidota</taxon>
        <taxon>Cytophagia</taxon>
        <taxon>Cytophagales</taxon>
        <taxon>Leadbetterellaceae</taxon>
        <taxon>Lacihabitans</taxon>
    </lineage>
</organism>
<dbReference type="InterPro" id="IPR005259">
    <property type="entry name" value="PriA"/>
</dbReference>
<comment type="subunit">
    <text evidence="11">Component of the replication restart primosome.</text>
</comment>
<evidence type="ECO:0000313" key="15">
    <source>
        <dbReference type="Proteomes" id="UP001595616"/>
    </source>
</evidence>
<dbReference type="SMART" id="SM00490">
    <property type="entry name" value="HELICc"/>
    <property type="match status" value="1"/>
</dbReference>
<evidence type="ECO:0000256" key="8">
    <source>
        <dbReference type="ARBA" id="ARBA00022840"/>
    </source>
</evidence>
<keyword evidence="10 11" id="KW-0413">Isomerase</keyword>
<dbReference type="CDD" id="cd18804">
    <property type="entry name" value="SF2_C_priA"/>
    <property type="match status" value="1"/>
</dbReference>
<comment type="cofactor">
    <cofactor evidence="11">
        <name>Zn(2+)</name>
        <dbReference type="ChEBI" id="CHEBI:29105"/>
    </cofactor>
    <text evidence="11">Binds 2 zinc ions per subunit.</text>
</comment>
<evidence type="ECO:0000256" key="5">
    <source>
        <dbReference type="ARBA" id="ARBA00022801"/>
    </source>
</evidence>
<evidence type="ECO:0000256" key="3">
    <source>
        <dbReference type="ARBA" id="ARBA00022723"/>
    </source>
</evidence>
<evidence type="ECO:0000256" key="7">
    <source>
        <dbReference type="ARBA" id="ARBA00022833"/>
    </source>
</evidence>
<dbReference type="InterPro" id="IPR041236">
    <property type="entry name" value="PriA_C"/>
</dbReference>
<dbReference type="PROSITE" id="PS51194">
    <property type="entry name" value="HELICASE_CTER"/>
    <property type="match status" value="1"/>
</dbReference>
<keyword evidence="4 11" id="KW-0547">Nucleotide-binding</keyword>
<evidence type="ECO:0000259" key="12">
    <source>
        <dbReference type="PROSITE" id="PS51192"/>
    </source>
</evidence>
<feature type="binding site" evidence="11">
    <location>
        <position position="579"/>
    </location>
    <ligand>
        <name>Zn(2+)</name>
        <dbReference type="ChEBI" id="CHEBI:29105"/>
        <label>1</label>
    </ligand>
</feature>
<accession>A0ABV7YY37</accession>
<comment type="catalytic activity">
    <reaction evidence="11">
        <text>Couples ATP hydrolysis with the unwinding of duplex DNA by translocating in the 3'-5' direction.</text>
        <dbReference type="EC" id="5.6.2.4"/>
    </reaction>
</comment>
<dbReference type="EMBL" id="JBHRYQ010000001">
    <property type="protein sequence ID" value="MFC3811742.1"/>
    <property type="molecule type" value="Genomic_DNA"/>
</dbReference>
<dbReference type="Gene3D" id="3.40.1440.60">
    <property type="entry name" value="PriA, 3(prime) DNA-binding domain"/>
    <property type="match status" value="1"/>
</dbReference>
<dbReference type="CDD" id="cd17929">
    <property type="entry name" value="DEXHc_priA"/>
    <property type="match status" value="1"/>
</dbReference>
<feature type="binding site" evidence="11">
    <location>
        <position position="548"/>
    </location>
    <ligand>
        <name>Zn(2+)</name>
        <dbReference type="ChEBI" id="CHEBI:29105"/>
        <label>2</label>
    </ligand>
</feature>
<protein>
    <recommendedName>
        <fullName evidence="11">Replication restart protein PriA</fullName>
    </recommendedName>
    <alternativeName>
        <fullName evidence="11">ATP-dependent DNA helicase PriA</fullName>
        <ecNumber evidence="11">5.6.2.4</ecNumber>
    </alternativeName>
    <alternativeName>
        <fullName evidence="11">DNA 3'-5' helicase PriA</fullName>
    </alternativeName>
</protein>
<feature type="binding site" evidence="11">
    <location>
        <position position="576"/>
    </location>
    <ligand>
        <name>Zn(2+)</name>
        <dbReference type="ChEBI" id="CHEBI:29105"/>
        <label>1</label>
    </ligand>
</feature>
<reference evidence="15" key="1">
    <citation type="journal article" date="2019" name="Int. J. Syst. Evol. Microbiol.">
        <title>The Global Catalogue of Microorganisms (GCM) 10K type strain sequencing project: providing services to taxonomists for standard genome sequencing and annotation.</title>
        <authorList>
            <consortium name="The Broad Institute Genomics Platform"/>
            <consortium name="The Broad Institute Genome Sequencing Center for Infectious Disease"/>
            <person name="Wu L."/>
            <person name="Ma J."/>
        </authorList>
    </citation>
    <scope>NUCLEOTIDE SEQUENCE [LARGE SCALE GENOMIC DNA]</scope>
    <source>
        <strain evidence="15">CECT 7956</strain>
    </source>
</reference>
<evidence type="ECO:0000256" key="1">
    <source>
        <dbReference type="ARBA" id="ARBA00022515"/>
    </source>
</evidence>
<dbReference type="Gene3D" id="3.40.50.300">
    <property type="entry name" value="P-loop containing nucleotide triphosphate hydrolases"/>
    <property type="match status" value="2"/>
</dbReference>
<dbReference type="InterPro" id="IPR041222">
    <property type="entry name" value="PriA_3primeBD"/>
</dbReference>
<comment type="similarity">
    <text evidence="11">Belongs to the helicase family. PriA subfamily.</text>
</comment>
<dbReference type="InterPro" id="IPR014001">
    <property type="entry name" value="Helicase_ATP-bd"/>
</dbReference>
<keyword evidence="1 11" id="KW-0639">Primosome</keyword>
<feature type="domain" description="Helicase C-terminal" evidence="13">
    <location>
        <begin position="507"/>
        <end position="728"/>
    </location>
</feature>
<feature type="binding site" evidence="11">
    <location>
        <position position="563"/>
    </location>
    <ligand>
        <name>Zn(2+)</name>
        <dbReference type="ChEBI" id="CHEBI:29105"/>
        <label>2</label>
    </ligand>
</feature>
<evidence type="ECO:0000256" key="11">
    <source>
        <dbReference type="HAMAP-Rule" id="MF_00983"/>
    </source>
</evidence>
<feature type="binding site" evidence="11">
    <location>
        <position position="545"/>
    </location>
    <ligand>
        <name>Zn(2+)</name>
        <dbReference type="ChEBI" id="CHEBI:29105"/>
        <label>2</label>
    </ligand>
</feature>
<name>A0ABV7YY37_9BACT</name>
<dbReference type="PROSITE" id="PS51192">
    <property type="entry name" value="HELICASE_ATP_BIND_1"/>
    <property type="match status" value="1"/>
</dbReference>
<evidence type="ECO:0000313" key="14">
    <source>
        <dbReference type="EMBL" id="MFC3811742.1"/>
    </source>
</evidence>
<dbReference type="InterPro" id="IPR011545">
    <property type="entry name" value="DEAD/DEAH_box_helicase_dom"/>
</dbReference>
<dbReference type="EC" id="5.6.2.4" evidence="11"/>
<keyword evidence="15" id="KW-1185">Reference proteome</keyword>
<proteinExistence type="inferred from homology"/>
<gene>
    <name evidence="11 14" type="primary">priA</name>
    <name evidence="14" type="ORF">ACFOOI_13850</name>
</gene>
<evidence type="ECO:0000259" key="13">
    <source>
        <dbReference type="PROSITE" id="PS51194"/>
    </source>
</evidence>
<keyword evidence="9 11" id="KW-0238">DNA-binding</keyword>
<dbReference type="InterPro" id="IPR001650">
    <property type="entry name" value="Helicase_C-like"/>
</dbReference>
<dbReference type="PANTHER" id="PTHR30580:SF0">
    <property type="entry name" value="PRIMOSOMAL PROTEIN N"/>
    <property type="match status" value="1"/>
</dbReference>
<dbReference type="SMART" id="SM00487">
    <property type="entry name" value="DEXDc"/>
    <property type="match status" value="1"/>
</dbReference>
<evidence type="ECO:0000256" key="4">
    <source>
        <dbReference type="ARBA" id="ARBA00022741"/>
    </source>
</evidence>
<dbReference type="HAMAP" id="MF_00983">
    <property type="entry name" value="PriA"/>
    <property type="match status" value="1"/>
</dbReference>
<feature type="binding site" evidence="11">
    <location>
        <position position="539"/>
    </location>
    <ligand>
        <name>Zn(2+)</name>
        <dbReference type="ChEBI" id="CHEBI:29105"/>
        <label>1</label>
    </ligand>
</feature>
<dbReference type="Pfam" id="PF00270">
    <property type="entry name" value="DEAD"/>
    <property type="match status" value="1"/>
</dbReference>
<evidence type="ECO:0000256" key="10">
    <source>
        <dbReference type="ARBA" id="ARBA00023235"/>
    </source>
</evidence>
<feature type="domain" description="Helicase ATP-binding" evidence="12">
    <location>
        <begin position="306"/>
        <end position="473"/>
    </location>
</feature>
<keyword evidence="7 11" id="KW-0862">Zinc</keyword>
<evidence type="ECO:0000256" key="6">
    <source>
        <dbReference type="ARBA" id="ARBA00022806"/>
    </source>
</evidence>
<evidence type="ECO:0000256" key="2">
    <source>
        <dbReference type="ARBA" id="ARBA00022705"/>
    </source>
</evidence>
<dbReference type="Pfam" id="PF00271">
    <property type="entry name" value="Helicase_C"/>
    <property type="match status" value="1"/>
</dbReference>
<dbReference type="InterPro" id="IPR027417">
    <property type="entry name" value="P-loop_NTPase"/>
</dbReference>
<feature type="binding site" evidence="11">
    <location>
        <position position="566"/>
    </location>
    <ligand>
        <name>Zn(2+)</name>
        <dbReference type="ChEBI" id="CHEBI:29105"/>
        <label>2</label>
    </ligand>
</feature>
<evidence type="ECO:0000256" key="9">
    <source>
        <dbReference type="ARBA" id="ARBA00023125"/>
    </source>
</evidence>
<keyword evidence="8 11" id="KW-0067">ATP-binding</keyword>
<keyword evidence="2 11" id="KW-0235">DNA replication</keyword>